<protein>
    <submittedName>
        <fullName evidence="2">Uncharacterized protein</fullName>
    </submittedName>
</protein>
<gene>
    <name evidence="2" type="ORF">CLV81_2759</name>
</gene>
<reference evidence="2 3" key="1">
    <citation type="submission" date="2018-03" db="EMBL/GenBank/DDBJ databases">
        <title>Genomic Encyclopedia of Archaeal and Bacterial Type Strains, Phase II (KMG-II): from individual species to whole genera.</title>
        <authorList>
            <person name="Goeker M."/>
        </authorList>
    </citation>
    <scope>NUCLEOTIDE SEQUENCE [LARGE SCALE GENOMIC DNA]</scope>
    <source>
        <strain evidence="2 3">DSM 25027</strain>
    </source>
</reference>
<keyword evidence="1" id="KW-0812">Transmembrane</keyword>
<dbReference type="AlphaFoldDB" id="A0A2T0MA60"/>
<comment type="caution">
    <text evidence="2">The sequence shown here is derived from an EMBL/GenBank/DDBJ whole genome shotgun (WGS) entry which is preliminary data.</text>
</comment>
<dbReference type="OrthoDB" id="981524at2"/>
<feature type="transmembrane region" description="Helical" evidence="1">
    <location>
        <begin position="79"/>
        <end position="96"/>
    </location>
</feature>
<accession>A0A2T0MA60</accession>
<organism evidence="2 3">
    <name type="scientific">Flagellimonas meridianipacifica</name>
    <dbReference type="NCBI Taxonomy" id="1080225"/>
    <lineage>
        <taxon>Bacteria</taxon>
        <taxon>Pseudomonadati</taxon>
        <taxon>Bacteroidota</taxon>
        <taxon>Flavobacteriia</taxon>
        <taxon>Flavobacteriales</taxon>
        <taxon>Flavobacteriaceae</taxon>
        <taxon>Flagellimonas</taxon>
    </lineage>
</organism>
<evidence type="ECO:0000256" key="1">
    <source>
        <dbReference type="SAM" id="Phobius"/>
    </source>
</evidence>
<dbReference type="RefSeq" id="WP_106145645.1">
    <property type="nucleotide sequence ID" value="NZ_PVYX01000002.1"/>
</dbReference>
<sequence>MGKKDEHNFKTPEGYFDNFHERLMQKIDADEDTQKLTFLPESDGFSLPKGYFEHVADNVLSTLDKKETKVVSLKSYKKYYYAAAAIAAVFLIFFGLNTQTESPIAFEDLANAEIDAYLENAELDLTSYELAELVSLEDAQLNDVMDTPLETENILEYLDENIEDIEELNLNFEDYE</sequence>
<keyword evidence="3" id="KW-1185">Reference proteome</keyword>
<name>A0A2T0MA60_9FLAO</name>
<keyword evidence="1" id="KW-0472">Membrane</keyword>
<evidence type="ECO:0000313" key="2">
    <source>
        <dbReference type="EMBL" id="PRX54359.1"/>
    </source>
</evidence>
<dbReference type="EMBL" id="PVYX01000002">
    <property type="protein sequence ID" value="PRX54359.1"/>
    <property type="molecule type" value="Genomic_DNA"/>
</dbReference>
<dbReference type="Proteomes" id="UP000237640">
    <property type="component" value="Unassembled WGS sequence"/>
</dbReference>
<proteinExistence type="predicted"/>
<keyword evidence="1" id="KW-1133">Transmembrane helix</keyword>
<evidence type="ECO:0000313" key="3">
    <source>
        <dbReference type="Proteomes" id="UP000237640"/>
    </source>
</evidence>